<feature type="region of interest" description="Disordered" evidence="6">
    <location>
        <begin position="293"/>
        <end position="319"/>
    </location>
</feature>
<sequence>MAYNTTACVAAAITLYVLSCISLILRVYARLFLLKKFAADDYLAIIATVTNSVLVISYVLGVLCCGLGSYISRESSQPGLKIIIIGELFYIMTTYLAKLSFTFTLHNIVMERPHMYILYLLIAMGTVISVFAWFWILFFCNPVQFFWEQVAASSERPIHGSCKSNASLAAVFAVHASWVLLTDITLGLILPVLILWNIQMHRKMKASVYLLLGIGLVSINICLFFNHRASIATIIRLNYLPYKRVSEPLISHHRLIIWSVVEAAISIICTATVAIKPLIVHLGLLSASQSSATAGSSQSDAYTRKRGASRSARAHTGNGGKAQLLEISSDRWYMMEPVDPCAHQDDVVISPENSVP</sequence>
<organism evidence="9 10">
    <name type="scientific">Aspergillus pseudoustus</name>
    <dbReference type="NCBI Taxonomy" id="1810923"/>
    <lineage>
        <taxon>Eukaryota</taxon>
        <taxon>Fungi</taxon>
        <taxon>Dikarya</taxon>
        <taxon>Ascomycota</taxon>
        <taxon>Pezizomycotina</taxon>
        <taxon>Eurotiomycetes</taxon>
        <taxon>Eurotiomycetidae</taxon>
        <taxon>Eurotiales</taxon>
        <taxon>Aspergillaceae</taxon>
        <taxon>Aspergillus</taxon>
        <taxon>Aspergillus subgen. Nidulantes</taxon>
    </lineage>
</organism>
<feature type="transmembrane region" description="Helical" evidence="7">
    <location>
        <begin position="117"/>
        <end position="138"/>
    </location>
</feature>
<evidence type="ECO:0000256" key="5">
    <source>
        <dbReference type="ARBA" id="ARBA00038359"/>
    </source>
</evidence>
<evidence type="ECO:0000256" key="3">
    <source>
        <dbReference type="ARBA" id="ARBA00022989"/>
    </source>
</evidence>
<protein>
    <recommendedName>
        <fullName evidence="8">Rhodopsin domain-containing protein</fullName>
    </recommendedName>
</protein>
<evidence type="ECO:0000259" key="8">
    <source>
        <dbReference type="Pfam" id="PF20684"/>
    </source>
</evidence>
<evidence type="ECO:0000256" key="1">
    <source>
        <dbReference type="ARBA" id="ARBA00004141"/>
    </source>
</evidence>
<name>A0ABR4IVZ6_9EURO</name>
<dbReference type="Pfam" id="PF20684">
    <property type="entry name" value="Fung_rhodopsin"/>
    <property type="match status" value="1"/>
</dbReference>
<dbReference type="EMBL" id="JBFXLU010000292">
    <property type="protein sequence ID" value="KAL2830998.1"/>
    <property type="molecule type" value="Genomic_DNA"/>
</dbReference>
<feature type="transmembrane region" description="Helical" evidence="7">
    <location>
        <begin position="82"/>
        <end position="105"/>
    </location>
</feature>
<keyword evidence="4 7" id="KW-0472">Membrane</keyword>
<comment type="similarity">
    <text evidence="5">Belongs to the SAT4 family.</text>
</comment>
<dbReference type="InterPro" id="IPR052337">
    <property type="entry name" value="SAT4-like"/>
</dbReference>
<evidence type="ECO:0000313" key="9">
    <source>
        <dbReference type="EMBL" id="KAL2830998.1"/>
    </source>
</evidence>
<comment type="subcellular location">
    <subcellularLocation>
        <location evidence="1">Membrane</location>
        <topology evidence="1">Multi-pass membrane protein</topology>
    </subcellularLocation>
</comment>
<keyword evidence="10" id="KW-1185">Reference proteome</keyword>
<feature type="domain" description="Rhodopsin" evidence="8">
    <location>
        <begin position="25"/>
        <end position="280"/>
    </location>
</feature>
<evidence type="ECO:0000313" key="10">
    <source>
        <dbReference type="Proteomes" id="UP001610446"/>
    </source>
</evidence>
<dbReference type="PANTHER" id="PTHR33048">
    <property type="entry name" value="PTH11-LIKE INTEGRAL MEMBRANE PROTEIN (AFU_ORTHOLOGUE AFUA_5G11245)"/>
    <property type="match status" value="1"/>
</dbReference>
<dbReference type="Proteomes" id="UP001610446">
    <property type="component" value="Unassembled WGS sequence"/>
</dbReference>
<feature type="transmembrane region" description="Helical" evidence="7">
    <location>
        <begin position="176"/>
        <end position="196"/>
    </location>
</feature>
<comment type="caution">
    <text evidence="9">The sequence shown here is derived from an EMBL/GenBank/DDBJ whole genome shotgun (WGS) entry which is preliminary data.</text>
</comment>
<accession>A0ABR4IVZ6</accession>
<dbReference type="InterPro" id="IPR049326">
    <property type="entry name" value="Rhodopsin_dom_fungi"/>
</dbReference>
<keyword evidence="3 7" id="KW-1133">Transmembrane helix</keyword>
<evidence type="ECO:0000256" key="4">
    <source>
        <dbReference type="ARBA" id="ARBA00023136"/>
    </source>
</evidence>
<keyword evidence="2 7" id="KW-0812">Transmembrane</keyword>
<reference evidence="9 10" key="1">
    <citation type="submission" date="2024-07" db="EMBL/GenBank/DDBJ databases">
        <title>Section-level genome sequencing and comparative genomics of Aspergillus sections Usti and Cavernicolus.</title>
        <authorList>
            <consortium name="Lawrence Berkeley National Laboratory"/>
            <person name="Nybo J.L."/>
            <person name="Vesth T.C."/>
            <person name="Theobald S."/>
            <person name="Frisvad J.C."/>
            <person name="Larsen T.O."/>
            <person name="Kjaerboelling I."/>
            <person name="Rothschild-Mancinelli K."/>
            <person name="Lyhne E.K."/>
            <person name="Kogle M.E."/>
            <person name="Barry K."/>
            <person name="Clum A."/>
            <person name="Na H."/>
            <person name="Ledsgaard L."/>
            <person name="Lin J."/>
            <person name="Lipzen A."/>
            <person name="Kuo A."/>
            <person name="Riley R."/>
            <person name="Mondo S."/>
            <person name="Labutti K."/>
            <person name="Haridas S."/>
            <person name="Pangalinan J."/>
            <person name="Salamov A.A."/>
            <person name="Simmons B.A."/>
            <person name="Magnuson J.K."/>
            <person name="Chen J."/>
            <person name="Drula E."/>
            <person name="Henrissat B."/>
            <person name="Wiebenga A."/>
            <person name="Lubbers R.J."/>
            <person name="Gomes A.C."/>
            <person name="Makela M.R."/>
            <person name="Stajich J."/>
            <person name="Grigoriev I.V."/>
            <person name="Mortensen U.H."/>
            <person name="De Vries R.P."/>
            <person name="Baker S.E."/>
            <person name="Andersen M.R."/>
        </authorList>
    </citation>
    <scope>NUCLEOTIDE SEQUENCE [LARGE SCALE GENOMIC DNA]</scope>
    <source>
        <strain evidence="9 10">CBS 123904</strain>
    </source>
</reference>
<dbReference type="PANTHER" id="PTHR33048:SF47">
    <property type="entry name" value="INTEGRAL MEMBRANE PROTEIN-RELATED"/>
    <property type="match status" value="1"/>
</dbReference>
<feature type="transmembrane region" description="Helical" evidence="7">
    <location>
        <begin position="6"/>
        <end position="29"/>
    </location>
</feature>
<proteinExistence type="inferred from homology"/>
<evidence type="ECO:0000256" key="6">
    <source>
        <dbReference type="SAM" id="MobiDB-lite"/>
    </source>
</evidence>
<evidence type="ECO:0000256" key="7">
    <source>
        <dbReference type="SAM" id="Phobius"/>
    </source>
</evidence>
<gene>
    <name evidence="9" type="ORF">BJY01DRAFT_254417</name>
</gene>
<feature type="transmembrane region" description="Helical" evidence="7">
    <location>
        <begin position="208"/>
        <end position="235"/>
    </location>
</feature>
<evidence type="ECO:0000256" key="2">
    <source>
        <dbReference type="ARBA" id="ARBA00022692"/>
    </source>
</evidence>
<feature type="transmembrane region" description="Helical" evidence="7">
    <location>
        <begin position="41"/>
        <end position="70"/>
    </location>
</feature>